<evidence type="ECO:0008006" key="3">
    <source>
        <dbReference type="Google" id="ProtNLM"/>
    </source>
</evidence>
<dbReference type="RefSeq" id="WP_188435299.1">
    <property type="nucleotide sequence ID" value="NZ_BMCM01000001.1"/>
</dbReference>
<dbReference type="InterPro" id="IPR007344">
    <property type="entry name" value="GrpB/CoaE"/>
</dbReference>
<comment type="caution">
    <text evidence="1">The sequence shown here is derived from an EMBL/GenBank/DDBJ whole genome shotgun (WGS) entry which is preliminary data.</text>
</comment>
<organism evidence="1 2">
    <name type="scientific">Microbacterium murale</name>
    <dbReference type="NCBI Taxonomy" id="1081040"/>
    <lineage>
        <taxon>Bacteria</taxon>
        <taxon>Bacillati</taxon>
        <taxon>Actinomycetota</taxon>
        <taxon>Actinomycetes</taxon>
        <taxon>Micrococcales</taxon>
        <taxon>Microbacteriaceae</taxon>
        <taxon>Microbacterium</taxon>
    </lineage>
</organism>
<protein>
    <recommendedName>
        <fullName evidence="3">GrpB family protein</fullName>
    </recommendedName>
</protein>
<evidence type="ECO:0000313" key="1">
    <source>
        <dbReference type="EMBL" id="GGD67629.1"/>
    </source>
</evidence>
<dbReference type="SUPFAM" id="SSF81301">
    <property type="entry name" value="Nucleotidyltransferase"/>
    <property type="match status" value="1"/>
</dbReference>
<dbReference type="PANTHER" id="PTHR34822">
    <property type="entry name" value="GRPB DOMAIN PROTEIN (AFU_ORTHOLOGUE AFUA_1G01530)"/>
    <property type="match status" value="1"/>
</dbReference>
<name>A0ABQ1RH56_9MICO</name>
<dbReference type="PANTHER" id="PTHR34822:SF1">
    <property type="entry name" value="GRPB FAMILY PROTEIN"/>
    <property type="match status" value="1"/>
</dbReference>
<dbReference type="Gene3D" id="3.30.460.10">
    <property type="entry name" value="Beta Polymerase, domain 2"/>
    <property type="match status" value="1"/>
</dbReference>
<dbReference type="Pfam" id="PF04229">
    <property type="entry name" value="GrpB"/>
    <property type="match status" value="1"/>
</dbReference>
<keyword evidence="2" id="KW-1185">Reference proteome</keyword>
<proteinExistence type="predicted"/>
<dbReference type="Proteomes" id="UP000629365">
    <property type="component" value="Unassembled WGS sequence"/>
</dbReference>
<dbReference type="InterPro" id="IPR043519">
    <property type="entry name" value="NT_sf"/>
</dbReference>
<evidence type="ECO:0000313" key="2">
    <source>
        <dbReference type="Proteomes" id="UP000629365"/>
    </source>
</evidence>
<dbReference type="EMBL" id="BMCM01000001">
    <property type="protein sequence ID" value="GGD67629.1"/>
    <property type="molecule type" value="Genomic_DNA"/>
</dbReference>
<sequence>MPLALVPYDPQWPRRFEAIAAELCEIGDPDWTIEHIGSTSVPGMLAKPIIDVAIRVTDRAEFERHAPHLVRAGWRVGSRVRTHPVMVFEEGGERTRIAHFFAAEEWDAVNQRILRDWLIAHPADARRYEDAKITAANDAQHGRGTYNAGKTAVIQEIVDRARRDRGMPSVPVYEK</sequence>
<reference evidence="2" key="1">
    <citation type="journal article" date="2019" name="Int. J. Syst. Evol. Microbiol.">
        <title>The Global Catalogue of Microorganisms (GCM) 10K type strain sequencing project: providing services to taxonomists for standard genome sequencing and annotation.</title>
        <authorList>
            <consortium name="The Broad Institute Genomics Platform"/>
            <consortium name="The Broad Institute Genome Sequencing Center for Infectious Disease"/>
            <person name="Wu L."/>
            <person name="Ma J."/>
        </authorList>
    </citation>
    <scope>NUCLEOTIDE SEQUENCE [LARGE SCALE GENOMIC DNA]</scope>
    <source>
        <strain evidence="2">CCM 7640</strain>
    </source>
</reference>
<gene>
    <name evidence="1" type="ORF">GCM10007269_08430</name>
</gene>
<accession>A0ABQ1RH56</accession>